<sequence>MNTLLDRSILAFYQRCDHVDGEAFAAQLRAVHPGDWGATFPPVVYPPGFLTELGEAAAALLTLIFSLPERLFGGDIARQLTAQRLTSQQQADVLPFCTPHLLEKARLFARPDILLTHSGPKVVEMNVTPSLGGLGICDRYVQTWRQSALCQAMSQAGLELAAPPMGEIWGEVVHRYRRARGAHRPVMLELIDDPAENPEENFARPDFLQVAEQAGFQVVTARPIDVRFQPDGVYVGQQKIDVVFTDLVFSEQLEHGISSDFFAALAQAEAQRQLDVFSIPASCALYDNKANLALLSDPAFAARFTPSERALTQRYIPPTFLLSEQTLARAQQERAQLVLKPGLGLCGHKVVFGYACTEQAWRAELDTQLAAGGSWILQTLVSDLWSYALPMTPEDVRMVCLGPLIFDGKYAGIYSREEAFNGKAVAVNRAQGATWTVGFERAAD</sequence>
<evidence type="ECO:0000313" key="1">
    <source>
        <dbReference type="EMBL" id="UQY44044.1"/>
    </source>
</evidence>
<keyword evidence="2" id="KW-1185">Reference proteome</keyword>
<dbReference type="RefSeq" id="WP_249892678.1">
    <property type="nucleotide sequence ID" value="NZ_CP082904.1"/>
</dbReference>
<organism evidence="1 2">
    <name type="scientific">Mixta hanseatica</name>
    <dbReference type="NCBI Taxonomy" id="2872648"/>
    <lineage>
        <taxon>Bacteria</taxon>
        <taxon>Pseudomonadati</taxon>
        <taxon>Pseudomonadota</taxon>
        <taxon>Gammaproteobacteria</taxon>
        <taxon>Enterobacterales</taxon>
        <taxon>Erwiniaceae</taxon>
        <taxon>Mixta</taxon>
    </lineage>
</organism>
<evidence type="ECO:0008006" key="3">
    <source>
        <dbReference type="Google" id="ProtNLM"/>
    </source>
</evidence>
<proteinExistence type="predicted"/>
<name>A0ABY4RCK4_9GAMM</name>
<dbReference type="Proteomes" id="UP001056635">
    <property type="component" value="Chromosome"/>
</dbReference>
<evidence type="ECO:0000313" key="2">
    <source>
        <dbReference type="Proteomes" id="UP001056635"/>
    </source>
</evidence>
<reference evidence="1" key="1">
    <citation type="submission" date="2021-09" db="EMBL/GenBank/DDBJ databases">
        <title>First case of bloodstream infection caused by Mixta hanseatica sp. nov., a member of the Erwiniaceae family.</title>
        <authorList>
            <person name="Both A."/>
            <person name="Huang J."/>
            <person name="Wenzel P."/>
            <person name="Aepfelbacher M."/>
            <person name="Rohde H."/>
            <person name="Christner M."/>
            <person name="Hentschke M."/>
        </authorList>
    </citation>
    <scope>NUCLEOTIDE SEQUENCE</scope>
    <source>
        <strain evidence="1">X22927</strain>
    </source>
</reference>
<dbReference type="EMBL" id="CP082904">
    <property type="protein sequence ID" value="UQY44044.1"/>
    <property type="molecule type" value="Genomic_DNA"/>
</dbReference>
<dbReference type="SUPFAM" id="SSF56059">
    <property type="entry name" value="Glutathione synthetase ATP-binding domain-like"/>
    <property type="match status" value="1"/>
</dbReference>
<gene>
    <name evidence="1" type="ORF">K6958_19820</name>
</gene>
<accession>A0ABY4RCK4</accession>
<protein>
    <recommendedName>
        <fullName evidence="3">Circularly permuted type 2 ATP-grasp protein</fullName>
    </recommendedName>
</protein>